<name>A0A1M5Y738_9FIRM</name>
<protein>
    <submittedName>
        <fullName evidence="2">ABC-2 type transport system permease protein</fullName>
    </submittedName>
</protein>
<feature type="transmembrane region" description="Helical" evidence="1">
    <location>
        <begin position="181"/>
        <end position="206"/>
    </location>
</feature>
<keyword evidence="1" id="KW-0472">Membrane</keyword>
<reference evidence="2 3" key="1">
    <citation type="submission" date="2016-11" db="EMBL/GenBank/DDBJ databases">
        <authorList>
            <person name="Jaros S."/>
            <person name="Januszkiewicz K."/>
            <person name="Wedrychowicz H."/>
        </authorList>
    </citation>
    <scope>NUCLEOTIDE SEQUENCE [LARGE SCALE GENOMIC DNA]</scope>
    <source>
        <strain evidence="2 3">DSM 10068</strain>
    </source>
</reference>
<evidence type="ECO:0000313" key="3">
    <source>
        <dbReference type="Proteomes" id="UP000183995"/>
    </source>
</evidence>
<dbReference type="AlphaFoldDB" id="A0A1M5Y738"/>
<sequence>MPSKTSFFNKAVFLKNIVRFWPVWGLYLLIWLVIMPLSLWNTMAYEVLSSHGGVLSDDNITRQIYSSALNIGAVMSAVFGIFAAMAVFSYLYSGRSASMFHALPVRREGLYITNYVSGLLFLVVPNVVVFLVSLIVEAACGYTGLSQLLSWFAIVSLLSVFFHSFGVFCAMVTGHLLALPVLYGIANFIVIGVESLVKLVLAVFVFGMSFNNRLSLEVFSPIYNILTMRATANNEILCWGVLIGYGAAGLVFAVLGLLLYRRRHLETAGDVIAIRPLKPVFKYGAALCFALLFGFLIFGLAVQGRQGSGSVWKLLVFMLLMGTVGYFAAEMLLRKSFRVFKRSWRGWLVFSAVLAVLTISVRLDAFGVIRYVPDASEVEKAYSASHITFDANGEMYKYGNNYITFDDADEIGELVSLHGNILKNRAQIENYTGRQTGSVAIYYEMKDGRTIYRSYTIPATKELMSDPASPASEYQSILNAPDNIINRNFPADLTEKDFENGEIYPGYAGDYGWSGSAEASSVPVSSETLSQRESYKLYQAILTDIKASAIGKTYLLSDEESEESVYTYSVSLRFTGNFPRWRSIDQMFDNRGRTYFADFNLEKSSVNTIKALKEMGLLDESRLLTQREANRIAENAKY</sequence>
<dbReference type="EMBL" id="FQXV01000007">
    <property type="protein sequence ID" value="SHI07877.1"/>
    <property type="molecule type" value="Genomic_DNA"/>
</dbReference>
<accession>A0A1M5Y738</accession>
<proteinExistence type="predicted"/>
<feature type="transmembrane region" description="Helical" evidence="1">
    <location>
        <begin position="71"/>
        <end position="92"/>
    </location>
</feature>
<feature type="transmembrane region" description="Helical" evidence="1">
    <location>
        <begin position="236"/>
        <end position="260"/>
    </location>
</feature>
<dbReference type="OrthoDB" id="1706490at2"/>
<gene>
    <name evidence="2" type="ORF">SAMN02745823_02303</name>
</gene>
<feature type="transmembrane region" description="Helical" evidence="1">
    <location>
        <begin position="21"/>
        <end position="40"/>
    </location>
</feature>
<dbReference type="Proteomes" id="UP000183995">
    <property type="component" value="Unassembled WGS sequence"/>
</dbReference>
<keyword evidence="1" id="KW-0812">Transmembrane</keyword>
<organism evidence="2 3">
    <name type="scientific">Sporobacter termitidis DSM 10068</name>
    <dbReference type="NCBI Taxonomy" id="1123282"/>
    <lineage>
        <taxon>Bacteria</taxon>
        <taxon>Bacillati</taxon>
        <taxon>Bacillota</taxon>
        <taxon>Clostridia</taxon>
        <taxon>Eubacteriales</taxon>
        <taxon>Oscillospiraceae</taxon>
        <taxon>Sporobacter</taxon>
    </lineage>
</organism>
<dbReference type="RefSeq" id="WP_073079015.1">
    <property type="nucleotide sequence ID" value="NZ_FQXV01000007.1"/>
</dbReference>
<feature type="transmembrane region" description="Helical" evidence="1">
    <location>
        <begin position="345"/>
        <end position="363"/>
    </location>
</feature>
<dbReference type="STRING" id="1123282.SAMN02745823_02303"/>
<evidence type="ECO:0000313" key="2">
    <source>
        <dbReference type="EMBL" id="SHI07877.1"/>
    </source>
</evidence>
<feature type="transmembrane region" description="Helical" evidence="1">
    <location>
        <begin position="148"/>
        <end position="169"/>
    </location>
</feature>
<evidence type="ECO:0000256" key="1">
    <source>
        <dbReference type="SAM" id="Phobius"/>
    </source>
</evidence>
<keyword evidence="3" id="KW-1185">Reference proteome</keyword>
<feature type="transmembrane region" description="Helical" evidence="1">
    <location>
        <begin position="314"/>
        <end position="333"/>
    </location>
</feature>
<feature type="transmembrane region" description="Helical" evidence="1">
    <location>
        <begin position="280"/>
        <end position="302"/>
    </location>
</feature>
<feature type="transmembrane region" description="Helical" evidence="1">
    <location>
        <begin position="112"/>
        <end position="136"/>
    </location>
</feature>
<keyword evidence="1" id="KW-1133">Transmembrane helix</keyword>